<dbReference type="RefSeq" id="XP_025426515.1">
    <property type="nucleotide sequence ID" value="XM_025571075.1"/>
</dbReference>
<evidence type="ECO:0000256" key="1">
    <source>
        <dbReference type="ARBA" id="ARBA00023016"/>
    </source>
</evidence>
<dbReference type="InterPro" id="IPR031107">
    <property type="entry name" value="Small_HSP"/>
</dbReference>
<name>A0A318Z728_9EURO</name>
<feature type="domain" description="SHSP" evidence="4">
    <location>
        <begin position="33"/>
        <end position="195"/>
    </location>
</feature>
<dbReference type="PROSITE" id="PS01031">
    <property type="entry name" value="SHSP"/>
    <property type="match status" value="1"/>
</dbReference>
<dbReference type="STRING" id="1450539.A0A318Z728"/>
<dbReference type="InterPro" id="IPR002068">
    <property type="entry name" value="A-crystallin/Hsp20_dom"/>
</dbReference>
<comment type="similarity">
    <text evidence="2 3">Belongs to the small heat shock protein (HSP20) family.</text>
</comment>
<accession>A0A318Z728</accession>
<keyword evidence="6" id="KW-1185">Reference proteome</keyword>
<dbReference type="EMBL" id="KZ821283">
    <property type="protein sequence ID" value="PYH40533.1"/>
    <property type="molecule type" value="Genomic_DNA"/>
</dbReference>
<dbReference type="SUPFAM" id="SSF49764">
    <property type="entry name" value="HSP20-like chaperones"/>
    <property type="match status" value="1"/>
</dbReference>
<dbReference type="Pfam" id="PF00011">
    <property type="entry name" value="HSP20"/>
    <property type="match status" value="1"/>
</dbReference>
<evidence type="ECO:0000256" key="2">
    <source>
        <dbReference type="PROSITE-ProRule" id="PRU00285"/>
    </source>
</evidence>
<protein>
    <submittedName>
        <fullName evidence="5">Putative heat shock Hsp30-like protein</fullName>
    </submittedName>
</protein>
<evidence type="ECO:0000313" key="5">
    <source>
        <dbReference type="EMBL" id="PYH40533.1"/>
    </source>
</evidence>
<dbReference type="GeneID" id="37072303"/>
<dbReference type="Gene3D" id="2.60.40.790">
    <property type="match status" value="1"/>
</dbReference>
<evidence type="ECO:0000256" key="3">
    <source>
        <dbReference type="RuleBase" id="RU003616"/>
    </source>
</evidence>
<evidence type="ECO:0000259" key="4">
    <source>
        <dbReference type="PROSITE" id="PS01031"/>
    </source>
</evidence>
<dbReference type="Proteomes" id="UP000248349">
    <property type="component" value="Unassembled WGS sequence"/>
</dbReference>
<sequence length="195" mass="21916">MAHFPRLSNDIFPLFQFLDDYDCHRSNRAKPALTKRALSLKSDVFETSDAFHLSAEVPGVESHDLQVEFLDSNTLVIKGHFKRHSGQTSEEVQAQFAGSSKSHYQPTVEDAIEADDDATSDSLGNSLKKQLVTPKKPELACKYLVSERLTGEFHRVFTFPARVHQDAVKANLRNGILSLLLPKEPAPKMKKIRIE</sequence>
<keyword evidence="1 5" id="KW-0346">Stress response</keyword>
<dbReference type="OrthoDB" id="1431247at2759"/>
<evidence type="ECO:0000313" key="6">
    <source>
        <dbReference type="Proteomes" id="UP000248349"/>
    </source>
</evidence>
<proteinExistence type="inferred from homology"/>
<organism evidence="5 6">
    <name type="scientific">Aspergillus saccharolyticus JOP 1030-1</name>
    <dbReference type="NCBI Taxonomy" id="1450539"/>
    <lineage>
        <taxon>Eukaryota</taxon>
        <taxon>Fungi</taxon>
        <taxon>Dikarya</taxon>
        <taxon>Ascomycota</taxon>
        <taxon>Pezizomycotina</taxon>
        <taxon>Eurotiomycetes</taxon>
        <taxon>Eurotiomycetidae</taxon>
        <taxon>Eurotiales</taxon>
        <taxon>Aspergillaceae</taxon>
        <taxon>Aspergillus</taxon>
        <taxon>Aspergillus subgen. Circumdati</taxon>
    </lineage>
</organism>
<dbReference type="InterPro" id="IPR008978">
    <property type="entry name" value="HSP20-like_chaperone"/>
</dbReference>
<dbReference type="PANTHER" id="PTHR11527">
    <property type="entry name" value="HEAT-SHOCK PROTEIN 20 FAMILY MEMBER"/>
    <property type="match status" value="1"/>
</dbReference>
<gene>
    <name evidence="5" type="ORF">BP01DRAFT_209734</name>
</gene>
<dbReference type="CDD" id="cd06464">
    <property type="entry name" value="ACD_sHsps-like"/>
    <property type="match status" value="1"/>
</dbReference>
<dbReference type="AlphaFoldDB" id="A0A318Z728"/>
<reference evidence="5 6" key="1">
    <citation type="submission" date="2016-12" db="EMBL/GenBank/DDBJ databases">
        <title>The genomes of Aspergillus section Nigri reveals drivers in fungal speciation.</title>
        <authorList>
            <consortium name="DOE Joint Genome Institute"/>
            <person name="Vesth T.C."/>
            <person name="Nybo J."/>
            <person name="Theobald S."/>
            <person name="Brandl J."/>
            <person name="Frisvad J.C."/>
            <person name="Nielsen K.F."/>
            <person name="Lyhne E.K."/>
            <person name="Kogle M.E."/>
            <person name="Kuo A."/>
            <person name="Riley R."/>
            <person name="Clum A."/>
            <person name="Nolan M."/>
            <person name="Lipzen A."/>
            <person name="Salamov A."/>
            <person name="Henrissat B."/>
            <person name="Wiebenga A."/>
            <person name="De Vries R.P."/>
            <person name="Grigoriev I.V."/>
            <person name="Mortensen U.H."/>
            <person name="Andersen M.R."/>
            <person name="Baker S.E."/>
        </authorList>
    </citation>
    <scope>NUCLEOTIDE SEQUENCE [LARGE SCALE GENOMIC DNA]</scope>
    <source>
        <strain evidence="5 6">JOP 1030-1</strain>
    </source>
</reference>